<dbReference type="OrthoDB" id="4062651at2759"/>
<dbReference type="AlphaFoldDB" id="A0A8H2VS66"/>
<sequence length="141" mass="16201">MMATNEDKPERDFRLVEVSSGREEGISTTIIFNGKRMIVNFLPLESLEGTIEEPLIRRHEASIDGAEEEELAVEENLDMIFDAGKPLFAQLAPPVAKRVQAMDLHSLINPKTLYLSFSRLMVKRKFWNKICRRSQTFHLLP</sequence>
<organism evidence="1 2">
    <name type="scientific">Sclerotinia trifoliorum</name>
    <dbReference type="NCBI Taxonomy" id="28548"/>
    <lineage>
        <taxon>Eukaryota</taxon>
        <taxon>Fungi</taxon>
        <taxon>Dikarya</taxon>
        <taxon>Ascomycota</taxon>
        <taxon>Pezizomycotina</taxon>
        <taxon>Leotiomycetes</taxon>
        <taxon>Helotiales</taxon>
        <taxon>Sclerotiniaceae</taxon>
        <taxon>Sclerotinia</taxon>
    </lineage>
</organism>
<dbReference type="EMBL" id="CAJHIA010000009">
    <property type="protein sequence ID" value="CAD6443258.1"/>
    <property type="molecule type" value="Genomic_DNA"/>
</dbReference>
<evidence type="ECO:0000313" key="1">
    <source>
        <dbReference type="EMBL" id="CAD6443258.1"/>
    </source>
</evidence>
<accession>A0A8H2VS66</accession>
<gene>
    <name evidence="1" type="ORF">SCLTRI_LOCUS3050</name>
</gene>
<comment type="caution">
    <text evidence="1">The sequence shown here is derived from an EMBL/GenBank/DDBJ whole genome shotgun (WGS) entry which is preliminary data.</text>
</comment>
<evidence type="ECO:0000313" key="2">
    <source>
        <dbReference type="Proteomes" id="UP000624404"/>
    </source>
</evidence>
<dbReference type="Proteomes" id="UP000624404">
    <property type="component" value="Unassembled WGS sequence"/>
</dbReference>
<name>A0A8H2VS66_9HELO</name>
<protein>
    <submittedName>
        <fullName evidence="1">B18d1ff3-4194-444e-8119-e9ba2d972b53</fullName>
    </submittedName>
</protein>
<reference evidence="1" key="1">
    <citation type="submission" date="2020-10" db="EMBL/GenBank/DDBJ databases">
        <authorList>
            <person name="Kusch S."/>
        </authorList>
    </citation>
    <scope>NUCLEOTIDE SEQUENCE</scope>
    <source>
        <strain evidence="1">SwB9</strain>
    </source>
</reference>
<keyword evidence="2" id="KW-1185">Reference proteome</keyword>
<proteinExistence type="predicted"/>